<feature type="compositionally biased region" description="Polar residues" evidence="1">
    <location>
        <begin position="64"/>
        <end position="73"/>
    </location>
</feature>
<evidence type="ECO:0000313" key="2">
    <source>
        <dbReference type="EMBL" id="GFH57245.1"/>
    </source>
</evidence>
<feature type="compositionally biased region" description="Basic and acidic residues" evidence="1">
    <location>
        <begin position="89"/>
        <end position="99"/>
    </location>
</feature>
<comment type="caution">
    <text evidence="2">The sequence shown here is derived from an EMBL/GenBank/DDBJ whole genome shotgun (WGS) entry which is preliminary data.</text>
</comment>
<proteinExistence type="predicted"/>
<feature type="region of interest" description="Disordered" evidence="1">
    <location>
        <begin position="40"/>
        <end position="181"/>
    </location>
</feature>
<feature type="compositionally biased region" description="Acidic residues" evidence="1">
    <location>
        <begin position="115"/>
        <end position="125"/>
    </location>
</feature>
<sequence length="192" mass="21705">MENTASSSDTMSGRYSNANFNSITSYAAARTTLSLSINLYNNDTSQEREEEDDDRKPAARQDMQESVPTNGQVITIDDSSKEGEEEVDDDRKPAARQDMQESGLTNGQAIPIDDSSQEGEEEEDDDRKPAARQDIQEFGKAINFDEVDETPESPPHQRPRYSNHSTRARSRGQTRHQEQVIQREQVVKRLLI</sequence>
<feature type="compositionally biased region" description="Basic residues" evidence="1">
    <location>
        <begin position="157"/>
        <end position="174"/>
    </location>
</feature>
<organism evidence="2 3">
    <name type="scientific">Chaetoceros tenuissimus</name>
    <dbReference type="NCBI Taxonomy" id="426638"/>
    <lineage>
        <taxon>Eukaryota</taxon>
        <taxon>Sar</taxon>
        <taxon>Stramenopiles</taxon>
        <taxon>Ochrophyta</taxon>
        <taxon>Bacillariophyta</taxon>
        <taxon>Coscinodiscophyceae</taxon>
        <taxon>Chaetocerotophycidae</taxon>
        <taxon>Chaetocerotales</taxon>
        <taxon>Chaetocerotaceae</taxon>
        <taxon>Chaetoceros</taxon>
    </lineage>
</organism>
<gene>
    <name evidence="2" type="ORF">CTEN210_13721</name>
</gene>
<feature type="compositionally biased region" description="Basic and acidic residues" evidence="1">
    <location>
        <begin position="54"/>
        <end position="63"/>
    </location>
</feature>
<name>A0AAD3HBA2_9STRA</name>
<dbReference type="EMBL" id="BLLK01000057">
    <property type="protein sequence ID" value="GFH57245.1"/>
    <property type="molecule type" value="Genomic_DNA"/>
</dbReference>
<keyword evidence="3" id="KW-1185">Reference proteome</keyword>
<evidence type="ECO:0000256" key="1">
    <source>
        <dbReference type="SAM" id="MobiDB-lite"/>
    </source>
</evidence>
<dbReference type="Proteomes" id="UP001054902">
    <property type="component" value="Unassembled WGS sequence"/>
</dbReference>
<evidence type="ECO:0000313" key="3">
    <source>
        <dbReference type="Proteomes" id="UP001054902"/>
    </source>
</evidence>
<accession>A0AAD3HBA2</accession>
<dbReference type="AlphaFoldDB" id="A0AAD3HBA2"/>
<protein>
    <submittedName>
        <fullName evidence="2">Uncharacterized protein</fullName>
    </submittedName>
</protein>
<feature type="compositionally biased region" description="Basic and acidic residues" evidence="1">
    <location>
        <begin position="126"/>
        <end position="137"/>
    </location>
</feature>
<reference evidence="2 3" key="1">
    <citation type="journal article" date="2021" name="Sci. Rep.">
        <title>The genome of the diatom Chaetoceros tenuissimus carries an ancient integrated fragment of an extant virus.</title>
        <authorList>
            <person name="Hongo Y."/>
            <person name="Kimura K."/>
            <person name="Takaki Y."/>
            <person name="Yoshida Y."/>
            <person name="Baba S."/>
            <person name="Kobayashi G."/>
            <person name="Nagasaki K."/>
            <person name="Hano T."/>
            <person name="Tomaru Y."/>
        </authorList>
    </citation>
    <scope>NUCLEOTIDE SEQUENCE [LARGE SCALE GENOMIC DNA]</scope>
    <source>
        <strain evidence="2 3">NIES-3715</strain>
    </source>
</reference>